<gene>
    <name evidence="1" type="ORF">LDC_1627</name>
</gene>
<proteinExistence type="predicted"/>
<reference evidence="1" key="2">
    <citation type="journal article" date="2011" name="Microb. Ecol.">
        <title>Taxonomic and Functional Metagenomic Profiling of the Microbial Community in the Anoxic Sediment of a Sub-saline Shallow Lake (Laguna de Carrizo, Central Spain).</title>
        <authorList>
            <person name="Ferrer M."/>
            <person name="Guazzaroni M.E."/>
            <person name="Richter M."/>
            <person name="Garcia-Salamanca A."/>
            <person name="Yarza P."/>
            <person name="Suarez-Suarez A."/>
            <person name="Solano J."/>
            <person name="Alcaide M."/>
            <person name="van Dillewijn P."/>
            <person name="Molina-Henares M.A."/>
            <person name="Lopez-Cortes N."/>
            <person name="Al-Ramahi Y."/>
            <person name="Guerrero C."/>
            <person name="Acosta A."/>
            <person name="de Eugenio L.I."/>
            <person name="Martinez V."/>
            <person name="Marques S."/>
            <person name="Rojo F."/>
            <person name="Santero E."/>
            <person name="Genilloud O."/>
            <person name="Perez-Perez J."/>
            <person name="Rossello-Mora R."/>
            <person name="Ramos J.L."/>
        </authorList>
    </citation>
    <scope>NUCLEOTIDE SEQUENCE</scope>
</reference>
<accession>D9PJB8</accession>
<sequence>MELTLKNPDKIINVKDDIGNYYKYFKYIKSKSKYLKLVVKYLNQHGFVVTAYFVAKIKTR</sequence>
<protein>
    <submittedName>
        <fullName evidence="1">Uncharacterized protein</fullName>
    </submittedName>
</protein>
<name>D9PJB8_9ZZZZ</name>
<evidence type="ECO:0000313" key="1">
    <source>
        <dbReference type="EMBL" id="EFK96333.1"/>
    </source>
</evidence>
<comment type="caution">
    <text evidence="1">The sequence shown here is derived from an EMBL/GenBank/DDBJ whole genome shotgun (WGS) entry which is preliminary data.</text>
</comment>
<dbReference type="EMBL" id="ADZX01000509">
    <property type="protein sequence ID" value="EFK96333.1"/>
    <property type="molecule type" value="Genomic_DNA"/>
</dbReference>
<dbReference type="AlphaFoldDB" id="D9PJB8"/>
<organism evidence="1">
    <name type="scientific">sediment metagenome</name>
    <dbReference type="NCBI Taxonomy" id="749907"/>
    <lineage>
        <taxon>unclassified sequences</taxon>
        <taxon>metagenomes</taxon>
        <taxon>ecological metagenomes</taxon>
    </lineage>
</organism>
<reference evidence="1" key="1">
    <citation type="submission" date="2010-07" db="EMBL/GenBank/DDBJ databases">
        <authorList>
            <consortium name="CONSOLIDER consortium CSD2007-00005"/>
            <person name="Guazzaroni M.-E."/>
            <person name="Richter M."/>
            <person name="Garcia-Salamanca A."/>
            <person name="Yarza P."/>
            <person name="Ferrer M."/>
        </authorList>
    </citation>
    <scope>NUCLEOTIDE SEQUENCE</scope>
</reference>